<dbReference type="GO" id="GO:0020037">
    <property type="term" value="F:heme binding"/>
    <property type="evidence" value="ECO:0007669"/>
    <property type="project" value="InterPro"/>
</dbReference>
<dbReference type="GO" id="GO:0016705">
    <property type="term" value="F:oxidoreductase activity, acting on paired donors, with incorporation or reduction of molecular oxygen"/>
    <property type="evidence" value="ECO:0007669"/>
    <property type="project" value="InterPro"/>
</dbReference>
<dbReference type="CDD" id="cd11060">
    <property type="entry name" value="CYP57A1-like"/>
    <property type="match status" value="1"/>
</dbReference>
<dbReference type="GO" id="GO:0004497">
    <property type="term" value="F:monooxygenase activity"/>
    <property type="evidence" value="ECO:0007669"/>
    <property type="project" value="UniProtKB-KW"/>
</dbReference>
<feature type="binding site" description="axial binding residue" evidence="7">
    <location>
        <position position="453"/>
    </location>
    <ligand>
        <name>heme</name>
        <dbReference type="ChEBI" id="CHEBI:30413"/>
    </ligand>
    <ligandPart>
        <name>Fe</name>
        <dbReference type="ChEBI" id="CHEBI:18248"/>
    </ligandPart>
</feature>
<keyword evidence="7 8" id="KW-0349">Heme</keyword>
<evidence type="ECO:0000313" key="10">
    <source>
        <dbReference type="Proteomes" id="UP000030752"/>
    </source>
</evidence>
<evidence type="ECO:0000256" key="2">
    <source>
        <dbReference type="ARBA" id="ARBA00010617"/>
    </source>
</evidence>
<dbReference type="eggNOG" id="KOG0159">
    <property type="taxonomic scope" value="Eukaryota"/>
</dbReference>
<dbReference type="InterPro" id="IPR002401">
    <property type="entry name" value="Cyt_P450_E_grp-I"/>
</dbReference>
<comment type="similarity">
    <text evidence="2 8">Belongs to the cytochrome P450 family.</text>
</comment>
<evidence type="ECO:0000256" key="7">
    <source>
        <dbReference type="PIRSR" id="PIRSR602401-1"/>
    </source>
</evidence>
<proteinExistence type="inferred from homology"/>
<dbReference type="GO" id="GO:0005506">
    <property type="term" value="F:iron ion binding"/>
    <property type="evidence" value="ECO:0007669"/>
    <property type="project" value="InterPro"/>
</dbReference>
<keyword evidence="10" id="KW-1185">Reference proteome</keyword>
<evidence type="ECO:0000256" key="1">
    <source>
        <dbReference type="ARBA" id="ARBA00001971"/>
    </source>
</evidence>
<gene>
    <name evidence="9" type="ORF">HMPREF1541_01056</name>
</gene>
<dbReference type="HOGENOM" id="CLU_001570_14_0_1"/>
<keyword evidence="3 7" id="KW-0479">Metal-binding</keyword>
<dbReference type="Proteomes" id="UP000030752">
    <property type="component" value="Unassembled WGS sequence"/>
</dbReference>
<dbReference type="Gene3D" id="1.10.630.10">
    <property type="entry name" value="Cytochrome P450"/>
    <property type="match status" value="1"/>
</dbReference>
<dbReference type="FunFam" id="1.10.630.10:FF:000050">
    <property type="entry name" value="Cytochrome P450 monooxygenase"/>
    <property type="match status" value="1"/>
</dbReference>
<dbReference type="Pfam" id="PF00067">
    <property type="entry name" value="p450"/>
    <property type="match status" value="1"/>
</dbReference>
<dbReference type="VEuPathDB" id="FungiDB:HMPREF1541_01056"/>
<dbReference type="PRINTS" id="PR00385">
    <property type="entry name" value="P450"/>
</dbReference>
<name>W2SDW1_CYPE1</name>
<sequence length="507" mass="58173">MHTQYLIFAAIALVAARLLTIVTQTLLSPLRTVPGPFLARLTNLWYLQRVRNGSFEWENIELHRKHGPVVRVAPNMYSIDDPDVIKAVYAINSRFPKSDWYEGWKHPDPERWSLFTLRDMKKHSEERRKFQALYSMSSLVHYEPYVDECLELFNQRMTEVANAGKTINMAHWVQCYAFDVIAYLTYSKRFGFLDTGLDVDSLIAMLEDVLRYSTLIGIYARLHPILWPITTKIKASGAGAPRLNSCIQKWMDEKTASQDVEKLTERTEDQTGPQDFLEKLLIAHNKEPGKVTKYNVYAAGLSNITAGSDTTASTISGILYHLVRNPDKLQRLRDEIDQFAADGKISRPIQFKEAQQMPYLQAVMKEGMRCHSAVGLPLWRVVPEEGLTVSNRFFPGGTVVGVNAWCAHFNKSVFEDPYTFKPERWLEVEKEGGDRLRQMDGYYLPFGLGSRTCIGRHISTLEMSKLIPELLRSYDLELASNKSWETTNWWFVKPKQFSVKVKVRGVA</sequence>
<dbReference type="EMBL" id="KB822711">
    <property type="protein sequence ID" value="ETN46867.1"/>
    <property type="molecule type" value="Genomic_DNA"/>
</dbReference>
<keyword evidence="5 7" id="KW-0408">Iron</keyword>
<dbReference type="InterPro" id="IPR001128">
    <property type="entry name" value="Cyt_P450"/>
</dbReference>
<dbReference type="InParanoid" id="W2SDW1"/>
<dbReference type="PANTHER" id="PTHR24305">
    <property type="entry name" value="CYTOCHROME P450"/>
    <property type="match status" value="1"/>
</dbReference>
<reference evidence="9 10" key="1">
    <citation type="submission" date="2013-03" db="EMBL/GenBank/DDBJ databases">
        <title>The Genome Sequence of Phialophora europaea CBS 101466.</title>
        <authorList>
            <consortium name="The Broad Institute Genomics Platform"/>
            <person name="Cuomo C."/>
            <person name="de Hoog S."/>
            <person name="Gorbushina A."/>
            <person name="Walker B."/>
            <person name="Young S.K."/>
            <person name="Zeng Q."/>
            <person name="Gargeya S."/>
            <person name="Fitzgerald M."/>
            <person name="Haas B."/>
            <person name="Abouelleil A."/>
            <person name="Allen A.W."/>
            <person name="Alvarado L."/>
            <person name="Arachchi H.M."/>
            <person name="Berlin A.M."/>
            <person name="Chapman S.B."/>
            <person name="Gainer-Dewar J."/>
            <person name="Goldberg J."/>
            <person name="Griggs A."/>
            <person name="Gujja S."/>
            <person name="Hansen M."/>
            <person name="Howarth C."/>
            <person name="Imamovic A."/>
            <person name="Ireland A."/>
            <person name="Larimer J."/>
            <person name="McCowan C."/>
            <person name="Murphy C."/>
            <person name="Pearson M."/>
            <person name="Poon T.W."/>
            <person name="Priest M."/>
            <person name="Roberts A."/>
            <person name="Saif S."/>
            <person name="Shea T."/>
            <person name="Sisk P."/>
            <person name="Sykes S."/>
            <person name="Wortman J."/>
            <person name="Nusbaum C."/>
            <person name="Birren B."/>
        </authorList>
    </citation>
    <scope>NUCLEOTIDE SEQUENCE [LARGE SCALE GENOMIC DNA]</scope>
    <source>
        <strain evidence="9 10">CBS 101466</strain>
    </source>
</reference>
<accession>W2SDW1</accession>
<dbReference type="STRING" id="1220924.W2SDW1"/>
<evidence type="ECO:0000256" key="6">
    <source>
        <dbReference type="ARBA" id="ARBA00023033"/>
    </source>
</evidence>
<organism evidence="9 10">
    <name type="scientific">Cyphellophora europaea (strain CBS 101466)</name>
    <name type="common">Phialophora europaea</name>
    <dbReference type="NCBI Taxonomy" id="1220924"/>
    <lineage>
        <taxon>Eukaryota</taxon>
        <taxon>Fungi</taxon>
        <taxon>Dikarya</taxon>
        <taxon>Ascomycota</taxon>
        <taxon>Pezizomycotina</taxon>
        <taxon>Eurotiomycetes</taxon>
        <taxon>Chaetothyriomycetidae</taxon>
        <taxon>Chaetothyriales</taxon>
        <taxon>Cyphellophoraceae</taxon>
        <taxon>Cyphellophora</taxon>
    </lineage>
</organism>
<dbReference type="InterPro" id="IPR036396">
    <property type="entry name" value="Cyt_P450_sf"/>
</dbReference>
<dbReference type="GeneID" id="19968395"/>
<evidence type="ECO:0000313" key="9">
    <source>
        <dbReference type="EMBL" id="ETN46867.1"/>
    </source>
</evidence>
<dbReference type="SUPFAM" id="SSF48264">
    <property type="entry name" value="Cytochrome P450"/>
    <property type="match status" value="1"/>
</dbReference>
<evidence type="ECO:0008006" key="11">
    <source>
        <dbReference type="Google" id="ProtNLM"/>
    </source>
</evidence>
<evidence type="ECO:0000256" key="5">
    <source>
        <dbReference type="ARBA" id="ARBA00023004"/>
    </source>
</evidence>
<dbReference type="RefSeq" id="XP_008711579.1">
    <property type="nucleotide sequence ID" value="XM_008713357.1"/>
</dbReference>
<dbReference type="PANTHER" id="PTHR24305:SF188">
    <property type="entry name" value="P450, PUTATIVE (EUROFUNG)-RELATED"/>
    <property type="match status" value="1"/>
</dbReference>
<keyword evidence="6 8" id="KW-0503">Monooxygenase</keyword>
<dbReference type="AlphaFoldDB" id="W2SDW1"/>
<dbReference type="OrthoDB" id="3934656at2759"/>
<evidence type="ECO:0000256" key="4">
    <source>
        <dbReference type="ARBA" id="ARBA00023002"/>
    </source>
</evidence>
<protein>
    <recommendedName>
        <fullName evidence="11">Cytochrome P450 oxidoreductase</fullName>
    </recommendedName>
</protein>
<evidence type="ECO:0000256" key="3">
    <source>
        <dbReference type="ARBA" id="ARBA00022723"/>
    </source>
</evidence>
<dbReference type="PROSITE" id="PS00086">
    <property type="entry name" value="CYTOCHROME_P450"/>
    <property type="match status" value="1"/>
</dbReference>
<keyword evidence="4 8" id="KW-0560">Oxidoreductase</keyword>
<dbReference type="InterPro" id="IPR017972">
    <property type="entry name" value="Cyt_P450_CS"/>
</dbReference>
<dbReference type="InterPro" id="IPR050121">
    <property type="entry name" value="Cytochrome_P450_monoxygenase"/>
</dbReference>
<dbReference type="PRINTS" id="PR00463">
    <property type="entry name" value="EP450I"/>
</dbReference>
<comment type="cofactor">
    <cofactor evidence="1 7">
        <name>heme</name>
        <dbReference type="ChEBI" id="CHEBI:30413"/>
    </cofactor>
</comment>
<evidence type="ECO:0000256" key="8">
    <source>
        <dbReference type="RuleBase" id="RU000461"/>
    </source>
</evidence>